<comment type="subcellular location">
    <subcellularLocation>
        <location evidence="1">Nucleus</location>
    </subcellularLocation>
</comment>
<protein>
    <submittedName>
        <fullName evidence="4">Putative c6 transcription protein</fullName>
    </submittedName>
</protein>
<dbReference type="KEGG" id="ela:UCREL1_5781"/>
<keyword evidence="2" id="KW-0539">Nucleus</keyword>
<keyword evidence="5" id="KW-1185">Reference proteome</keyword>
<dbReference type="Pfam" id="PF04082">
    <property type="entry name" value="Fungal_trans"/>
    <property type="match status" value="1"/>
</dbReference>
<dbReference type="CDD" id="cd12148">
    <property type="entry name" value="fungal_TF_MHR"/>
    <property type="match status" value="1"/>
</dbReference>
<dbReference type="eggNOG" id="ENOG502SM24">
    <property type="taxonomic scope" value="Eukaryota"/>
</dbReference>
<dbReference type="GO" id="GO:0005634">
    <property type="term" value="C:nucleus"/>
    <property type="evidence" value="ECO:0007669"/>
    <property type="project" value="UniProtKB-SubCell"/>
</dbReference>
<dbReference type="AlphaFoldDB" id="M7SLG9"/>
<feature type="domain" description="Xylanolytic transcriptional activator regulatory" evidence="3">
    <location>
        <begin position="161"/>
        <end position="238"/>
    </location>
</feature>
<dbReference type="Proteomes" id="UP000012174">
    <property type="component" value="Unassembled WGS sequence"/>
</dbReference>
<dbReference type="InterPro" id="IPR050613">
    <property type="entry name" value="Sec_Metabolite_Reg"/>
</dbReference>
<evidence type="ECO:0000313" key="5">
    <source>
        <dbReference type="Proteomes" id="UP000012174"/>
    </source>
</evidence>
<reference evidence="5" key="1">
    <citation type="journal article" date="2013" name="Genome Announc.">
        <title>Draft genome sequence of the grapevine dieback fungus Eutypa lata UCR-EL1.</title>
        <authorList>
            <person name="Blanco-Ulate B."/>
            <person name="Rolshausen P.E."/>
            <person name="Cantu D."/>
        </authorList>
    </citation>
    <scope>NUCLEOTIDE SEQUENCE [LARGE SCALE GENOMIC DNA]</scope>
    <source>
        <strain evidence="5">UCR-EL1</strain>
    </source>
</reference>
<sequence length="564" mass="63675">MINRFVSRMFEIGSGASNVCIEPIMKQWLLKLGVQYGDVLRRQEPAKIFRLSETIWRNTRSPLVFDGSTSPMDWAALGTGPNIRWEVIGLIAAVAGVCASTLEPSDSFLTKTGVSGLDFARRMRGFASTCLRFCQDCETMNDMFLWLVCEIACLDRALDGDNNYAYYRATGDEVNVVITMGLHQKVEANEQVPFFLAETRKFIFTAIYSSEIGISAFLGRPPRLSYHYCTLDPPLDLTEAQLMLEKDEIAAVINSLDKDGYNTVGRIGRATRIRLWIELACRKEDIVDLALGQHTRDEVVRRAKVIQNKMEKHWASLPSFIRKIRDVPVELHSSTLKPYERLINFYISQGPRGNELLLQRVLIRKAGASSEKLIQEARAMIKDVLHLCQRFDVASWYMMDVNSVLVIHGLRSAAIVAVELLKQEQLPYLDSALLPRSQTIQDLSIFAARLGSVDPRDGSFAICDQGRKVIQRILDKILSPLNAGDRGHVDRRPQWDGVQLSTEQLNASAVSSGPLRNPLSTPEVSTTAMDIDFGFDAPYLGHDRDFMQWLENVNWDHPEAWNIF</sequence>
<dbReference type="GO" id="GO:0008270">
    <property type="term" value="F:zinc ion binding"/>
    <property type="evidence" value="ECO:0007669"/>
    <property type="project" value="InterPro"/>
</dbReference>
<evidence type="ECO:0000256" key="2">
    <source>
        <dbReference type="ARBA" id="ARBA00023242"/>
    </source>
</evidence>
<dbReference type="HOGENOM" id="CLU_013296_3_2_1"/>
<name>M7SLG9_EUTLA</name>
<evidence type="ECO:0000256" key="1">
    <source>
        <dbReference type="ARBA" id="ARBA00004123"/>
    </source>
</evidence>
<evidence type="ECO:0000313" key="4">
    <source>
        <dbReference type="EMBL" id="EMR67224.1"/>
    </source>
</evidence>
<dbReference type="PANTHER" id="PTHR31001">
    <property type="entry name" value="UNCHARACTERIZED TRANSCRIPTIONAL REGULATORY PROTEIN"/>
    <property type="match status" value="1"/>
</dbReference>
<gene>
    <name evidence="4" type="ORF">UCREL1_5781</name>
</gene>
<dbReference type="GO" id="GO:0006351">
    <property type="term" value="P:DNA-templated transcription"/>
    <property type="evidence" value="ECO:0007669"/>
    <property type="project" value="InterPro"/>
</dbReference>
<dbReference type="PANTHER" id="PTHR31001:SF61">
    <property type="entry name" value="ZN(II)2CYS6 TRANSCRIPTION FACTOR (EUROFUNG)"/>
    <property type="match status" value="1"/>
</dbReference>
<evidence type="ECO:0000259" key="3">
    <source>
        <dbReference type="Pfam" id="PF04082"/>
    </source>
</evidence>
<accession>M7SLG9</accession>
<dbReference type="OMA" id="FDWEQEI"/>
<organism evidence="4 5">
    <name type="scientific">Eutypa lata (strain UCR-EL1)</name>
    <name type="common">Grapevine dieback disease fungus</name>
    <name type="synonym">Eutypa armeniacae</name>
    <dbReference type="NCBI Taxonomy" id="1287681"/>
    <lineage>
        <taxon>Eukaryota</taxon>
        <taxon>Fungi</taxon>
        <taxon>Dikarya</taxon>
        <taxon>Ascomycota</taxon>
        <taxon>Pezizomycotina</taxon>
        <taxon>Sordariomycetes</taxon>
        <taxon>Xylariomycetidae</taxon>
        <taxon>Xylariales</taxon>
        <taxon>Diatrypaceae</taxon>
        <taxon>Eutypa</taxon>
    </lineage>
</organism>
<proteinExistence type="predicted"/>
<dbReference type="InterPro" id="IPR007219">
    <property type="entry name" value="XnlR_reg_dom"/>
</dbReference>
<dbReference type="OrthoDB" id="4898680at2759"/>
<dbReference type="EMBL" id="KB706483">
    <property type="protein sequence ID" value="EMR67224.1"/>
    <property type="molecule type" value="Genomic_DNA"/>
</dbReference>
<dbReference type="GO" id="GO:0003677">
    <property type="term" value="F:DNA binding"/>
    <property type="evidence" value="ECO:0007669"/>
    <property type="project" value="InterPro"/>
</dbReference>